<evidence type="ECO:0000256" key="2">
    <source>
        <dbReference type="ARBA" id="ARBA00022729"/>
    </source>
</evidence>
<reference evidence="7 8" key="1">
    <citation type="submission" date="2024-06" db="EMBL/GenBank/DDBJ databases">
        <title>A chromosome-level genome assembly of beet webworm, Loxostege sticticalis.</title>
        <authorList>
            <person name="Zhang Y."/>
        </authorList>
    </citation>
    <scope>NUCLEOTIDE SEQUENCE [LARGE SCALE GENOMIC DNA]</scope>
    <source>
        <strain evidence="6">AQ026</strain>
        <strain evidence="5">AQ028</strain>
        <tissue evidence="5">Male pupae</tissue>
        <tissue evidence="6">Whole body</tissue>
    </source>
</reference>
<dbReference type="AlphaFoldDB" id="A0ABD0TAI1"/>
<dbReference type="PROSITE" id="PS00233">
    <property type="entry name" value="CHIT_BIND_RR_1"/>
    <property type="match status" value="1"/>
</dbReference>
<comment type="caution">
    <text evidence="5">The sequence shown here is derived from an EMBL/GenBank/DDBJ whole genome shotgun (WGS) entry which is preliminary data.</text>
</comment>
<feature type="chain" id="PRO_5044722932" evidence="4">
    <location>
        <begin position="17"/>
        <end position="137"/>
    </location>
</feature>
<dbReference type="PRINTS" id="PR00947">
    <property type="entry name" value="CUTICLE"/>
</dbReference>
<evidence type="ECO:0000256" key="4">
    <source>
        <dbReference type="SAM" id="SignalP"/>
    </source>
</evidence>
<evidence type="ECO:0000313" key="7">
    <source>
        <dbReference type="Proteomes" id="UP001549920"/>
    </source>
</evidence>
<proteinExistence type="predicted"/>
<dbReference type="InterPro" id="IPR050468">
    <property type="entry name" value="Cuticle_Struct_Prot"/>
</dbReference>
<keyword evidence="7" id="KW-1185">Reference proteome</keyword>
<feature type="signal peptide" evidence="4">
    <location>
        <begin position="1"/>
        <end position="16"/>
    </location>
</feature>
<dbReference type="InterPro" id="IPR031311">
    <property type="entry name" value="CHIT_BIND_RR_consensus"/>
</dbReference>
<dbReference type="GO" id="GO:0042302">
    <property type="term" value="F:structural constituent of cuticle"/>
    <property type="evidence" value="ECO:0007669"/>
    <property type="project" value="UniProtKB-UniRule"/>
</dbReference>
<dbReference type="PANTHER" id="PTHR10380:SF237">
    <property type="entry name" value="CUTICULAR PROTEIN 65AU, ISOFORM A-RELATED"/>
    <property type="match status" value="1"/>
</dbReference>
<dbReference type="InterPro" id="IPR000618">
    <property type="entry name" value="Insect_cuticle"/>
</dbReference>
<evidence type="ECO:0000313" key="5">
    <source>
        <dbReference type="EMBL" id="KAL0839010.1"/>
    </source>
</evidence>
<dbReference type="EMBL" id="JBEUOH010000009">
    <property type="protein sequence ID" value="KAL0883333.1"/>
    <property type="molecule type" value="Genomic_DNA"/>
</dbReference>
<protein>
    <submittedName>
        <fullName evidence="5">Uncharacterized protein</fullName>
    </submittedName>
</protein>
<evidence type="ECO:0000313" key="6">
    <source>
        <dbReference type="EMBL" id="KAL0883333.1"/>
    </source>
</evidence>
<organism evidence="5 8">
    <name type="scientific">Loxostege sticticalis</name>
    <name type="common">Beet webworm moth</name>
    <dbReference type="NCBI Taxonomy" id="481309"/>
    <lineage>
        <taxon>Eukaryota</taxon>
        <taxon>Metazoa</taxon>
        <taxon>Ecdysozoa</taxon>
        <taxon>Arthropoda</taxon>
        <taxon>Hexapoda</taxon>
        <taxon>Insecta</taxon>
        <taxon>Pterygota</taxon>
        <taxon>Neoptera</taxon>
        <taxon>Endopterygota</taxon>
        <taxon>Lepidoptera</taxon>
        <taxon>Glossata</taxon>
        <taxon>Ditrysia</taxon>
        <taxon>Pyraloidea</taxon>
        <taxon>Crambidae</taxon>
        <taxon>Pyraustinae</taxon>
        <taxon>Loxostege</taxon>
    </lineage>
</organism>
<dbReference type="PROSITE" id="PS51155">
    <property type="entry name" value="CHIT_BIND_RR_2"/>
    <property type="match status" value="1"/>
</dbReference>
<sequence length="137" mass="14665">MKSFVAILALVAVAAADVSHLKTADATAEIVQQEADVGPEGYKYAYQTSNGIGAQESGVLKNAGREDAALEVQGSNQYTGPDGNSYQISYVANENGYQPQGAHLPTPPAPQEIPDYILRSLEYIRTHAPVDQVVKKF</sequence>
<gene>
    <name evidence="6" type="ORF">ABMA27_016740</name>
    <name evidence="5" type="ORF">ABMA28_017007</name>
</gene>
<evidence type="ECO:0000256" key="3">
    <source>
        <dbReference type="PROSITE-ProRule" id="PRU00497"/>
    </source>
</evidence>
<dbReference type="EMBL" id="JBEDNZ010000009">
    <property type="protein sequence ID" value="KAL0839010.1"/>
    <property type="molecule type" value="Genomic_DNA"/>
</dbReference>
<dbReference type="Pfam" id="PF00379">
    <property type="entry name" value="Chitin_bind_4"/>
    <property type="match status" value="1"/>
</dbReference>
<dbReference type="Proteomes" id="UP001549921">
    <property type="component" value="Unassembled WGS sequence"/>
</dbReference>
<evidence type="ECO:0000313" key="8">
    <source>
        <dbReference type="Proteomes" id="UP001549921"/>
    </source>
</evidence>
<keyword evidence="1 3" id="KW-0193">Cuticle</keyword>
<dbReference type="PANTHER" id="PTHR10380">
    <property type="entry name" value="CUTICLE PROTEIN"/>
    <property type="match status" value="1"/>
</dbReference>
<name>A0ABD0TAI1_LOXSC</name>
<evidence type="ECO:0000256" key="1">
    <source>
        <dbReference type="ARBA" id="ARBA00022460"/>
    </source>
</evidence>
<keyword evidence="2 4" id="KW-0732">Signal</keyword>
<accession>A0ABD0TAI1</accession>
<dbReference type="Proteomes" id="UP001549920">
    <property type="component" value="Unassembled WGS sequence"/>
</dbReference>